<evidence type="ECO:0000313" key="2">
    <source>
        <dbReference type="Proteomes" id="UP000230903"/>
    </source>
</evidence>
<organism evidence="1 2">
    <name type="scientific">Candidatus Harrisonbacteria bacterium CG10_big_fil_rev_8_21_14_0_10_45_28</name>
    <dbReference type="NCBI Taxonomy" id="1974586"/>
    <lineage>
        <taxon>Bacteria</taxon>
        <taxon>Candidatus Harrisoniibacteriota</taxon>
    </lineage>
</organism>
<name>A0A2H0UPE7_9BACT</name>
<evidence type="ECO:0000313" key="1">
    <source>
        <dbReference type="EMBL" id="PIR88254.1"/>
    </source>
</evidence>
<dbReference type="Proteomes" id="UP000230903">
    <property type="component" value="Unassembled WGS sequence"/>
</dbReference>
<dbReference type="EMBL" id="PFBC01000004">
    <property type="protein sequence ID" value="PIR88254.1"/>
    <property type="molecule type" value="Genomic_DNA"/>
</dbReference>
<protein>
    <submittedName>
        <fullName evidence="1">Uncharacterized protein</fullName>
    </submittedName>
</protein>
<comment type="caution">
    <text evidence="1">The sequence shown here is derived from an EMBL/GenBank/DDBJ whole genome shotgun (WGS) entry which is preliminary data.</text>
</comment>
<reference evidence="2" key="1">
    <citation type="submission" date="2017-09" db="EMBL/GenBank/DDBJ databases">
        <title>Depth-based differentiation of microbial function through sediment-hosted aquifers and enrichment of novel symbionts in the deep terrestrial subsurface.</title>
        <authorList>
            <person name="Probst A.J."/>
            <person name="Ladd B."/>
            <person name="Jarett J.K."/>
            <person name="Geller-Mcgrath D.E."/>
            <person name="Sieber C.M.K."/>
            <person name="Emerson J.B."/>
            <person name="Anantharaman K."/>
            <person name="Thomas B.C."/>
            <person name="Malmstrom R."/>
            <person name="Stieglmeier M."/>
            <person name="Klingl A."/>
            <person name="Woyke T."/>
            <person name="Ryan C.M."/>
            <person name="Banfield J.F."/>
        </authorList>
    </citation>
    <scope>NUCLEOTIDE SEQUENCE [LARGE SCALE GENOMIC DNA]</scope>
</reference>
<dbReference type="AlphaFoldDB" id="A0A2H0UPE7"/>
<sequence>MPYKSCLAYWSKITGIPVSRFTKPYIKVDKGGNRKYPYGIVRIAASNMKLLAVFNERLRDFGLSKD</sequence>
<gene>
    <name evidence="1" type="ORF">COU10_00180</name>
</gene>
<proteinExistence type="predicted"/>
<accession>A0A2H0UPE7</accession>